<dbReference type="AlphaFoldDB" id="A0A0E3BRZ1"/>
<dbReference type="GO" id="GO:0047804">
    <property type="term" value="F:cysteine-S-conjugate beta-lyase activity"/>
    <property type="evidence" value="ECO:0007669"/>
    <property type="project" value="UniProtKB-EC"/>
</dbReference>
<dbReference type="EMBL" id="AWTP01000118">
    <property type="protein sequence ID" value="KGH10008.1"/>
    <property type="molecule type" value="Genomic_DNA"/>
</dbReference>
<dbReference type="Proteomes" id="UP000029549">
    <property type="component" value="Unassembled WGS sequence"/>
</dbReference>
<evidence type="ECO:0000256" key="3">
    <source>
        <dbReference type="ARBA" id="ARBA00022898"/>
    </source>
</evidence>
<comment type="similarity">
    <text evidence="5">Belongs to the class-II pyridoxal-phosphate-dependent aminotransferase family. MalY/PatB cystathionine beta-lyase subfamily.</text>
</comment>
<dbReference type="NCBIfam" id="TIGR04350">
    <property type="entry name" value="C_S_lyase_PatB"/>
    <property type="match status" value="1"/>
</dbReference>
<dbReference type="InterPro" id="IPR004839">
    <property type="entry name" value="Aminotransferase_I/II_large"/>
</dbReference>
<protein>
    <recommendedName>
        <fullName evidence="2">cysteine-S-conjugate beta-lyase</fullName>
        <ecNumber evidence="2">4.4.1.13</ecNumber>
    </recommendedName>
</protein>
<comment type="cofactor">
    <cofactor evidence="1">
        <name>pyridoxal 5'-phosphate</name>
        <dbReference type="ChEBI" id="CHEBI:597326"/>
    </cofactor>
</comment>
<keyword evidence="3" id="KW-0663">Pyridoxal phosphate</keyword>
<proteinExistence type="inferred from homology"/>
<evidence type="ECO:0000313" key="7">
    <source>
        <dbReference type="EMBL" id="KGH10008.1"/>
    </source>
</evidence>
<dbReference type="GO" id="GO:0030170">
    <property type="term" value="F:pyridoxal phosphate binding"/>
    <property type="evidence" value="ECO:0007669"/>
    <property type="project" value="InterPro"/>
</dbReference>
<accession>A0A0E3BRZ1</accession>
<dbReference type="InterPro" id="IPR015424">
    <property type="entry name" value="PyrdxlP-dep_Trfase"/>
</dbReference>
<dbReference type="Gene3D" id="3.40.640.10">
    <property type="entry name" value="Type I PLP-dependent aspartate aminotransferase-like (Major domain)"/>
    <property type="match status" value="1"/>
</dbReference>
<name>A0A0E3BRZ1_9BURK</name>
<gene>
    <name evidence="7" type="ORF">P608_15910</name>
</gene>
<sequence>MYDFDVVIDRRHTNSMKWEHGRQFLTPEQRAADPLPMWVADMDFRVAQPILDALRQQTELGVLGYGGTPDSYREAAASWQSRHFGWQAQPEWLVQSPGVISALNMAIQVFSQPGDHVLVQTPVYFHFLHDVVANGRRLALAPLTLEAGRYRFDPAVFEAAIQPNTRLFILSNPHNPTGNVWTREELLSMAEICARHGILIVSDEVHQDLVFGEGQRHVPMAMLDETIAQNTIVCTAPSKTFNIAGLSCANIFIPNPRHRQTFWTQCERNGVFLVNTMGTAACEAAYREGEPWMNAMLAYVGENQRHFAARVAELGLPISVTPTDALYLAWLDFRQLDMPAAALHDFLLRQAQLWLDPGHKFGLAGEGFMRINLACPRALVDDALNRLAMALLR</sequence>
<evidence type="ECO:0000256" key="2">
    <source>
        <dbReference type="ARBA" id="ARBA00012224"/>
    </source>
</evidence>
<dbReference type="InterPro" id="IPR015421">
    <property type="entry name" value="PyrdxlP-dep_Trfase_major"/>
</dbReference>
<evidence type="ECO:0000256" key="5">
    <source>
        <dbReference type="ARBA" id="ARBA00037974"/>
    </source>
</evidence>
<dbReference type="InterPro" id="IPR027619">
    <property type="entry name" value="C-S_lyase_PatB-like"/>
</dbReference>
<dbReference type="Gene3D" id="3.90.1150.10">
    <property type="entry name" value="Aspartate Aminotransferase, domain 1"/>
    <property type="match status" value="1"/>
</dbReference>
<feature type="domain" description="Aminotransferase class I/classII large" evidence="6">
    <location>
        <begin position="52"/>
        <end position="387"/>
    </location>
</feature>
<evidence type="ECO:0000256" key="1">
    <source>
        <dbReference type="ARBA" id="ARBA00001933"/>
    </source>
</evidence>
<comment type="caution">
    <text evidence="7">The sequence shown here is derived from an EMBL/GenBank/DDBJ whole genome shotgun (WGS) entry which is preliminary data.</text>
</comment>
<evidence type="ECO:0000313" key="8">
    <source>
        <dbReference type="Proteomes" id="UP000029549"/>
    </source>
</evidence>
<evidence type="ECO:0000256" key="4">
    <source>
        <dbReference type="ARBA" id="ARBA00023239"/>
    </source>
</evidence>
<dbReference type="PANTHER" id="PTHR43525">
    <property type="entry name" value="PROTEIN MALY"/>
    <property type="match status" value="1"/>
</dbReference>
<dbReference type="InterPro" id="IPR015422">
    <property type="entry name" value="PyrdxlP-dep_Trfase_small"/>
</dbReference>
<evidence type="ECO:0000259" key="6">
    <source>
        <dbReference type="Pfam" id="PF00155"/>
    </source>
</evidence>
<dbReference type="EC" id="4.4.1.13" evidence="2"/>
<reference evidence="7 8" key="1">
    <citation type="submission" date="2013-09" db="EMBL/GenBank/DDBJ databases">
        <title>High correlation between genotypes and phenotypes of environmental bacteria Comamonas testosteroni strains.</title>
        <authorList>
            <person name="Liu L."/>
            <person name="Zhu W."/>
            <person name="Xia X."/>
            <person name="Xu B."/>
            <person name="Luo M."/>
            <person name="Wang G."/>
        </authorList>
    </citation>
    <scope>NUCLEOTIDE SEQUENCE [LARGE SCALE GENOMIC DNA]</scope>
    <source>
        <strain evidence="7 8">DF2</strain>
    </source>
</reference>
<dbReference type="CDD" id="cd00609">
    <property type="entry name" value="AAT_like"/>
    <property type="match status" value="1"/>
</dbReference>
<dbReference type="RefSeq" id="WP_034395043.1">
    <property type="nucleotide sequence ID" value="NZ_AWTO01000171.1"/>
</dbReference>
<dbReference type="GO" id="GO:0008483">
    <property type="term" value="F:transaminase activity"/>
    <property type="evidence" value="ECO:0007669"/>
    <property type="project" value="UniProtKB-KW"/>
</dbReference>
<keyword evidence="8" id="KW-1185">Reference proteome</keyword>
<dbReference type="PANTHER" id="PTHR43525:SF1">
    <property type="entry name" value="PROTEIN MALY"/>
    <property type="match status" value="1"/>
</dbReference>
<dbReference type="SUPFAM" id="SSF53383">
    <property type="entry name" value="PLP-dependent transferases"/>
    <property type="match status" value="1"/>
</dbReference>
<dbReference type="Pfam" id="PF00155">
    <property type="entry name" value="Aminotran_1_2"/>
    <property type="match status" value="1"/>
</dbReference>
<keyword evidence="7" id="KW-0808">Transferase</keyword>
<dbReference type="InterPro" id="IPR051798">
    <property type="entry name" value="Class-II_PLP-Dep_Aminotrans"/>
</dbReference>
<keyword evidence="7" id="KW-0032">Aminotransferase</keyword>
<organism evidence="7 8">
    <name type="scientific">Comamonas thiooxydans</name>
    <dbReference type="NCBI Taxonomy" id="363952"/>
    <lineage>
        <taxon>Bacteria</taxon>
        <taxon>Pseudomonadati</taxon>
        <taxon>Pseudomonadota</taxon>
        <taxon>Betaproteobacteria</taxon>
        <taxon>Burkholderiales</taxon>
        <taxon>Comamonadaceae</taxon>
        <taxon>Comamonas</taxon>
    </lineage>
</organism>
<keyword evidence="4" id="KW-0456">Lyase</keyword>